<dbReference type="EnsemblPlants" id="AET6Gv20147900.1">
    <property type="protein sequence ID" value="AET6Gv20147900.1"/>
    <property type="gene ID" value="AET6Gv20147900"/>
</dbReference>
<name>A0A453MYE5_AEGTS</name>
<dbReference type="Gramene" id="AET6Gv20147900.1">
    <property type="protein sequence ID" value="AET6Gv20147900.1"/>
    <property type="gene ID" value="AET6Gv20147900"/>
</dbReference>
<dbReference type="Pfam" id="PF23635">
    <property type="entry name" value="Beta-prop_AT5G49610-like"/>
    <property type="match status" value="1"/>
</dbReference>
<reference evidence="3" key="5">
    <citation type="journal article" date="2021" name="G3 (Bethesda)">
        <title>Aegilops tauschii genome assembly Aet v5.0 features greater sequence contiguity and improved annotation.</title>
        <authorList>
            <person name="Wang L."/>
            <person name="Zhu T."/>
            <person name="Rodriguez J.C."/>
            <person name="Deal K.R."/>
            <person name="Dubcovsky J."/>
            <person name="McGuire P.E."/>
            <person name="Lux T."/>
            <person name="Spannagl M."/>
            <person name="Mayer K.F.X."/>
            <person name="Baldrich P."/>
            <person name="Meyers B.C."/>
            <person name="Huo N."/>
            <person name="Gu Y.Q."/>
            <person name="Zhou H."/>
            <person name="Devos K.M."/>
            <person name="Bennetzen J.L."/>
            <person name="Unver T."/>
            <person name="Budak H."/>
            <person name="Gulick P.J."/>
            <person name="Galiba G."/>
            <person name="Kalapos B."/>
            <person name="Nelson D.R."/>
            <person name="Li P."/>
            <person name="You F.M."/>
            <person name="Luo M.C."/>
            <person name="Dvorak J."/>
        </authorList>
    </citation>
    <scope>NUCLEOTIDE SEQUENCE [LARGE SCALE GENOMIC DNA]</scope>
    <source>
        <strain evidence="3">cv. AL8/78</strain>
    </source>
</reference>
<dbReference type="PANTHER" id="PTHR32133">
    <property type="entry name" value="OS07G0120400 PROTEIN"/>
    <property type="match status" value="1"/>
</dbReference>
<accession>A0A453MYE5</accession>
<organism evidence="3 4">
    <name type="scientific">Aegilops tauschii subsp. strangulata</name>
    <name type="common">Goatgrass</name>
    <dbReference type="NCBI Taxonomy" id="200361"/>
    <lineage>
        <taxon>Eukaryota</taxon>
        <taxon>Viridiplantae</taxon>
        <taxon>Streptophyta</taxon>
        <taxon>Embryophyta</taxon>
        <taxon>Tracheophyta</taxon>
        <taxon>Spermatophyta</taxon>
        <taxon>Magnoliopsida</taxon>
        <taxon>Liliopsida</taxon>
        <taxon>Poales</taxon>
        <taxon>Poaceae</taxon>
        <taxon>BOP clade</taxon>
        <taxon>Pooideae</taxon>
        <taxon>Triticodae</taxon>
        <taxon>Triticeae</taxon>
        <taxon>Triticinae</taxon>
        <taxon>Aegilops</taxon>
    </lineage>
</organism>
<dbReference type="AlphaFoldDB" id="A0A453MYE5"/>
<dbReference type="Gene3D" id="1.20.1280.50">
    <property type="match status" value="1"/>
</dbReference>
<dbReference type="PANTHER" id="PTHR32133:SF317">
    <property type="entry name" value="F-BOX DOMAIN-CONTAINING PROTEIN"/>
    <property type="match status" value="1"/>
</dbReference>
<proteinExistence type="predicted"/>
<protein>
    <submittedName>
        <fullName evidence="3">Uncharacterized protein</fullName>
    </submittedName>
</protein>
<evidence type="ECO:0000259" key="1">
    <source>
        <dbReference type="Pfam" id="PF12937"/>
    </source>
</evidence>
<dbReference type="InterPro" id="IPR056594">
    <property type="entry name" value="AT5G49610-like_b-prop"/>
</dbReference>
<reference evidence="3" key="4">
    <citation type="submission" date="2019-03" db="UniProtKB">
        <authorList>
            <consortium name="EnsemblPlants"/>
        </authorList>
    </citation>
    <scope>IDENTIFICATION</scope>
</reference>
<feature type="domain" description="F-box" evidence="1">
    <location>
        <begin position="29"/>
        <end position="65"/>
    </location>
</feature>
<dbReference type="Proteomes" id="UP000015105">
    <property type="component" value="Chromosome 6D"/>
</dbReference>
<reference evidence="3" key="3">
    <citation type="journal article" date="2017" name="Nature">
        <title>Genome sequence of the progenitor of the wheat D genome Aegilops tauschii.</title>
        <authorList>
            <person name="Luo M.C."/>
            <person name="Gu Y.Q."/>
            <person name="Puiu D."/>
            <person name="Wang H."/>
            <person name="Twardziok S.O."/>
            <person name="Deal K.R."/>
            <person name="Huo N."/>
            <person name="Zhu T."/>
            <person name="Wang L."/>
            <person name="Wang Y."/>
            <person name="McGuire P.E."/>
            <person name="Liu S."/>
            <person name="Long H."/>
            <person name="Ramasamy R.K."/>
            <person name="Rodriguez J.C."/>
            <person name="Van S.L."/>
            <person name="Yuan L."/>
            <person name="Wang Z."/>
            <person name="Xia Z."/>
            <person name="Xiao L."/>
            <person name="Anderson O.D."/>
            <person name="Ouyang S."/>
            <person name="Liang Y."/>
            <person name="Zimin A.V."/>
            <person name="Pertea G."/>
            <person name="Qi P."/>
            <person name="Bennetzen J.L."/>
            <person name="Dai X."/>
            <person name="Dawson M.W."/>
            <person name="Muller H.G."/>
            <person name="Kugler K."/>
            <person name="Rivarola-Duarte L."/>
            <person name="Spannagl M."/>
            <person name="Mayer K.F.X."/>
            <person name="Lu F.H."/>
            <person name="Bevan M.W."/>
            <person name="Leroy P."/>
            <person name="Li P."/>
            <person name="You F.M."/>
            <person name="Sun Q."/>
            <person name="Liu Z."/>
            <person name="Lyons E."/>
            <person name="Wicker T."/>
            <person name="Salzberg S.L."/>
            <person name="Devos K.M."/>
            <person name="Dvorak J."/>
        </authorList>
    </citation>
    <scope>NUCLEOTIDE SEQUENCE [LARGE SCALE GENOMIC DNA]</scope>
    <source>
        <strain evidence="3">cv. AL8/78</strain>
    </source>
</reference>
<evidence type="ECO:0000313" key="4">
    <source>
        <dbReference type="Proteomes" id="UP000015105"/>
    </source>
</evidence>
<evidence type="ECO:0000313" key="3">
    <source>
        <dbReference type="EnsemblPlants" id="AET6Gv20147900.1"/>
    </source>
</evidence>
<sequence>IPPSRMNSKVGEMLPAAAPPLDDENLLSEILLRIPPLPSSLPRASLVCKRWRRIVSDTRFLRRFRLHHRRCPPLLGYFIHDRRGISYAPAVDSPDRVPAGRFSFQLDDSHSFCLLGCCHGLALIFLASRKQVLVWDPVTSDQHRIAVPSVFDVDENPIHGAVLRAAGEVGHFQVVLVEASGVDEQHTRMVACVYSSETGVWGNLTSTSVQPEGTSSLYFTGMPSVLVGSSLYMPLVGDFVGILEFNLERHSLAVIQVPVDMFESDINFAVMRGDGAGLGLIILSGCNAQLWKRETDFDGVASWGMRTTIELDKLLSLHSEKERGALAILGFAEENNVVFLSAVDGVFMVQLEPLQFKKLHVSRNWLYHYPFESVYTAGNSMPLPFNT</sequence>
<reference evidence="4" key="2">
    <citation type="journal article" date="2017" name="Nat. Plants">
        <title>The Aegilops tauschii genome reveals multiple impacts of transposons.</title>
        <authorList>
            <person name="Zhao G."/>
            <person name="Zou C."/>
            <person name="Li K."/>
            <person name="Wang K."/>
            <person name="Li T."/>
            <person name="Gao L."/>
            <person name="Zhang X."/>
            <person name="Wang H."/>
            <person name="Yang Z."/>
            <person name="Liu X."/>
            <person name="Jiang W."/>
            <person name="Mao L."/>
            <person name="Kong X."/>
            <person name="Jiao Y."/>
            <person name="Jia J."/>
        </authorList>
    </citation>
    <scope>NUCLEOTIDE SEQUENCE [LARGE SCALE GENOMIC DNA]</scope>
    <source>
        <strain evidence="4">cv. AL8/78</strain>
    </source>
</reference>
<dbReference type="Pfam" id="PF12937">
    <property type="entry name" value="F-box-like"/>
    <property type="match status" value="1"/>
</dbReference>
<feature type="domain" description="F-box protein AT5G49610-like beta-propeller" evidence="2">
    <location>
        <begin position="116"/>
        <end position="360"/>
    </location>
</feature>
<dbReference type="InterPro" id="IPR001810">
    <property type="entry name" value="F-box_dom"/>
</dbReference>
<dbReference type="SUPFAM" id="SSF81383">
    <property type="entry name" value="F-box domain"/>
    <property type="match status" value="1"/>
</dbReference>
<reference evidence="4" key="1">
    <citation type="journal article" date="2014" name="Science">
        <title>Ancient hybridizations among the ancestral genomes of bread wheat.</title>
        <authorList>
            <consortium name="International Wheat Genome Sequencing Consortium,"/>
            <person name="Marcussen T."/>
            <person name="Sandve S.R."/>
            <person name="Heier L."/>
            <person name="Spannagl M."/>
            <person name="Pfeifer M."/>
            <person name="Jakobsen K.S."/>
            <person name="Wulff B.B."/>
            <person name="Steuernagel B."/>
            <person name="Mayer K.F."/>
            <person name="Olsen O.A."/>
        </authorList>
    </citation>
    <scope>NUCLEOTIDE SEQUENCE [LARGE SCALE GENOMIC DNA]</scope>
    <source>
        <strain evidence="4">cv. AL8/78</strain>
    </source>
</reference>
<evidence type="ECO:0000259" key="2">
    <source>
        <dbReference type="Pfam" id="PF23635"/>
    </source>
</evidence>
<keyword evidence="4" id="KW-1185">Reference proteome</keyword>
<dbReference type="InterPro" id="IPR036047">
    <property type="entry name" value="F-box-like_dom_sf"/>
</dbReference>